<dbReference type="SUPFAM" id="SSF53822">
    <property type="entry name" value="Periplasmic binding protein-like I"/>
    <property type="match status" value="1"/>
</dbReference>
<evidence type="ECO:0000256" key="2">
    <source>
        <dbReference type="ARBA" id="ARBA00007639"/>
    </source>
</evidence>
<name>A0ABT5YA11_9GAMM</name>
<dbReference type="InterPro" id="IPR025997">
    <property type="entry name" value="SBP_2_dom"/>
</dbReference>
<protein>
    <submittedName>
        <fullName evidence="5">ABC transporter substrate-binding protein</fullName>
    </submittedName>
</protein>
<accession>A0ABT5YA11</accession>
<dbReference type="EMBL" id="JANCMW010000005">
    <property type="protein sequence ID" value="MDF0750523.1"/>
    <property type="molecule type" value="Genomic_DNA"/>
</dbReference>
<dbReference type="Gene3D" id="3.40.50.2300">
    <property type="match status" value="2"/>
</dbReference>
<evidence type="ECO:0000256" key="1">
    <source>
        <dbReference type="ARBA" id="ARBA00004196"/>
    </source>
</evidence>
<dbReference type="Pfam" id="PF13407">
    <property type="entry name" value="Peripla_BP_4"/>
    <property type="match status" value="1"/>
</dbReference>
<evidence type="ECO:0000313" key="5">
    <source>
        <dbReference type="EMBL" id="MDF0750523.1"/>
    </source>
</evidence>
<sequence>MYRSRTCCFPLLMLFVLLSFPHHVHGASIHGAAIKVALLSPDDSKFWQMVAGFSEAVADDLGIELTVHTDHKRNRFSYRTLLASVLARDDKPDYVIFMAKEMVTGNMLQMAGQAGVKVLTFNTDIPESESDALGDPRVTMPHWIGHVAPDNRLAGKQLADFLLAAAKSLSRDATKERWGAIALSGTHDSSAAKDRDLGLEDALADNTLQLYQLVYANWNEQEAADKTRRLIKRYSNPDIVWSTSDGMALGAIEALEKGGLTPGVDVVVGGIDWEPRALEAIHEGKLSVSLGRHFMGGGLTLLLLHDYHNGYDFAGSPDNSLRYQFEIASRENLTQIKKVLKPENWRTVDFRRLSPVYNPAIRNNRLSANQLMDQFISQLVVARDAPE</sequence>
<comment type="caution">
    <text evidence="5">The sequence shown here is derived from an EMBL/GenBank/DDBJ whole genome shotgun (WGS) entry which is preliminary data.</text>
</comment>
<evidence type="ECO:0000256" key="3">
    <source>
        <dbReference type="ARBA" id="ARBA00022729"/>
    </source>
</evidence>
<dbReference type="PANTHER" id="PTHR46847:SF2">
    <property type="entry name" value="ABC TRANSPORTER SUGAR-BINDING PROTEIN"/>
    <property type="match status" value="1"/>
</dbReference>
<feature type="domain" description="Periplasmic binding protein" evidence="4">
    <location>
        <begin position="41"/>
        <end position="288"/>
    </location>
</feature>
<evidence type="ECO:0000259" key="4">
    <source>
        <dbReference type="Pfam" id="PF13407"/>
    </source>
</evidence>
<dbReference type="PANTHER" id="PTHR46847">
    <property type="entry name" value="D-ALLOSE-BINDING PERIPLASMIC PROTEIN-RELATED"/>
    <property type="match status" value="1"/>
</dbReference>
<gene>
    <name evidence="5" type="ORF">NLU14_09785</name>
</gene>
<keyword evidence="3" id="KW-0732">Signal</keyword>
<proteinExistence type="inferred from homology"/>
<organism evidence="5 6">
    <name type="scientific">Marinobacter iranensis</name>
    <dbReference type="NCBI Taxonomy" id="2962607"/>
    <lineage>
        <taxon>Bacteria</taxon>
        <taxon>Pseudomonadati</taxon>
        <taxon>Pseudomonadota</taxon>
        <taxon>Gammaproteobacteria</taxon>
        <taxon>Pseudomonadales</taxon>
        <taxon>Marinobacteraceae</taxon>
        <taxon>Marinobacter</taxon>
    </lineage>
</organism>
<dbReference type="Proteomes" id="UP001143391">
    <property type="component" value="Unassembled WGS sequence"/>
</dbReference>
<reference evidence="5" key="1">
    <citation type="submission" date="2022-07" db="EMBL/GenBank/DDBJ databases">
        <title>Marinobacter iranensis a new bacterium isolate from a hipersaline lake in Iran.</title>
        <authorList>
            <person name="Mohammad A.M.A."/>
            <person name="Cristina S.-P."/>
            <person name="Antonio V."/>
        </authorList>
    </citation>
    <scope>NUCLEOTIDE SEQUENCE</scope>
    <source>
        <strain evidence="5">71-i</strain>
    </source>
</reference>
<dbReference type="InterPro" id="IPR028082">
    <property type="entry name" value="Peripla_BP_I"/>
</dbReference>
<keyword evidence="6" id="KW-1185">Reference proteome</keyword>
<comment type="similarity">
    <text evidence="2">Belongs to the bacterial solute-binding protein 2 family.</text>
</comment>
<evidence type="ECO:0000313" key="6">
    <source>
        <dbReference type="Proteomes" id="UP001143391"/>
    </source>
</evidence>
<comment type="subcellular location">
    <subcellularLocation>
        <location evidence="1">Cell envelope</location>
    </subcellularLocation>
</comment>
<dbReference type="CDD" id="cd06324">
    <property type="entry name" value="PBP1_ABC_sugar_binding-like"/>
    <property type="match status" value="1"/>
</dbReference>